<evidence type="ECO:0000259" key="1">
    <source>
        <dbReference type="Pfam" id="PF18961"/>
    </source>
</evidence>
<gene>
    <name evidence="2" type="ORF">DBZ36_04740</name>
</gene>
<proteinExistence type="predicted"/>
<dbReference type="Gene3D" id="1.50.10.10">
    <property type="match status" value="1"/>
</dbReference>
<accession>A0A420EGG3</accession>
<feature type="domain" description="DUF5703" evidence="1">
    <location>
        <begin position="8"/>
        <end position="306"/>
    </location>
</feature>
<dbReference type="AlphaFoldDB" id="A0A420EGG3"/>
<organism evidence="2 3">
    <name type="scientific">Alginatibacterium sediminis</name>
    <dbReference type="NCBI Taxonomy" id="2164068"/>
    <lineage>
        <taxon>Bacteria</taxon>
        <taxon>Pseudomonadati</taxon>
        <taxon>Pseudomonadota</taxon>
        <taxon>Gammaproteobacteria</taxon>
        <taxon>Alteromonadales</taxon>
        <taxon>Alteromonadaceae</taxon>
        <taxon>Alginatibacterium</taxon>
    </lineage>
</organism>
<dbReference type="OrthoDB" id="9788274at2"/>
<dbReference type="GO" id="GO:0005975">
    <property type="term" value="P:carbohydrate metabolic process"/>
    <property type="evidence" value="ECO:0007669"/>
    <property type="project" value="InterPro"/>
</dbReference>
<comment type="caution">
    <text evidence="2">The sequence shown here is derived from an EMBL/GenBank/DDBJ whole genome shotgun (WGS) entry which is preliminary data.</text>
</comment>
<reference evidence="2 3" key="1">
    <citation type="submission" date="2018-09" db="EMBL/GenBank/DDBJ databases">
        <authorList>
            <person name="Wang Z."/>
        </authorList>
    </citation>
    <scope>NUCLEOTIDE SEQUENCE [LARGE SCALE GENOMIC DNA]</scope>
    <source>
        <strain evidence="2 3">ALS 81</strain>
    </source>
</reference>
<dbReference type="EMBL" id="RAQO01000004">
    <property type="protein sequence ID" value="RKF19768.1"/>
    <property type="molecule type" value="Genomic_DNA"/>
</dbReference>
<sequence length="807" mass="92978">MLKQQSLIWETPSQNSQDSMPIGGGGIGLNVWFENGELLVYFQQSGNFDEHNGFPKQGRLRISNTTSDWAELTSFKQELNSQKATIQISIVDQEEVKTDFLVWVNTSHSVYHIEYSSSKEQLLSVAYESWRYEDKLSKAQDQSTYIFTERNDIFAYWMYPKDLIRHKDVITQDSNSIRWWHQNDNADLAFDKEMDQQGFCNHKQDLFNPQRDLVFGGSLVAKGMQGTTSREGEYLGTPFKALCLKGPSLPNMQRIDVYCCCEQVPDISSWHHAVDKLIGTYNDLDYSAHKQATQAWWAKFWQRSWIDIQAKEQDAQINAEIDQVSRNYRWFRFMQGFNVNGNFPLKFNGGLVTYDSGLVGYVEDQRDLSAVREVEAQKAKTLDGAQQIEANENLRIERDFGPDYRAWGGGSITPQNQRLLYWPLLKSGDFDLFEPQFSWYKDTLETTELRSQLAFGHDGCSYTEQINNFGLPIGSHFGWERPKSMGLGQQINRSCDDHYSTQLEFAFMMLEYQRYSQQSITEYLPFIQSAAQFFFSHYEYLAANDGREAYDENGHLHIFPSSGLESYKEASNPNDVTCGLRNIYQGLLRLEDISAEQRTLFELRLSKIPPLIHRQYNGYTTIAPAYDWAEINNVELPQMYPVYPYQEFGVGLEGLQIARDTWEHSCNEIYGQRSYASWHQDGIFCAHLGLVEEAKQVLICKLGDGGRRFPAFWGPGHDWTPDHNWGGTGMIQLQEMLVQDKAGKIVLLPCWPKNWDVDFKLHLGLGTTLECEVKNGEIINLVIEPKARMQDIETDFELNLTNVTEAV</sequence>
<evidence type="ECO:0000313" key="3">
    <source>
        <dbReference type="Proteomes" id="UP000286482"/>
    </source>
</evidence>
<dbReference type="InterPro" id="IPR012341">
    <property type="entry name" value="6hp_glycosidase-like_sf"/>
</dbReference>
<name>A0A420EGG3_9ALTE</name>
<dbReference type="InterPro" id="IPR043757">
    <property type="entry name" value="DUF5703_N"/>
</dbReference>
<evidence type="ECO:0000313" key="2">
    <source>
        <dbReference type="EMBL" id="RKF19768.1"/>
    </source>
</evidence>
<dbReference type="SUPFAM" id="SSF48208">
    <property type="entry name" value="Six-hairpin glycosidases"/>
    <property type="match status" value="1"/>
</dbReference>
<dbReference type="RefSeq" id="WP_120353773.1">
    <property type="nucleotide sequence ID" value="NZ_RAQO01000004.1"/>
</dbReference>
<keyword evidence="3" id="KW-1185">Reference proteome</keyword>
<dbReference type="InterPro" id="IPR008928">
    <property type="entry name" value="6-hairpin_glycosidase_sf"/>
</dbReference>
<dbReference type="Pfam" id="PF18961">
    <property type="entry name" value="DUF5703_N"/>
    <property type="match status" value="1"/>
</dbReference>
<dbReference type="Proteomes" id="UP000286482">
    <property type="component" value="Unassembled WGS sequence"/>
</dbReference>
<protein>
    <recommendedName>
        <fullName evidence="1">DUF5703 domain-containing protein</fullName>
    </recommendedName>
</protein>